<evidence type="ECO:0000256" key="4">
    <source>
        <dbReference type="ARBA" id="ARBA00023163"/>
    </source>
</evidence>
<dbReference type="InterPro" id="IPR039425">
    <property type="entry name" value="RNA_pol_sigma-70-like"/>
</dbReference>
<dbReference type="InterPro" id="IPR036388">
    <property type="entry name" value="WH-like_DNA-bd_sf"/>
</dbReference>
<dbReference type="Gene3D" id="1.10.1740.10">
    <property type="match status" value="1"/>
</dbReference>
<dbReference type="GO" id="GO:0016987">
    <property type="term" value="F:sigma factor activity"/>
    <property type="evidence" value="ECO:0007669"/>
    <property type="project" value="UniProtKB-KW"/>
</dbReference>
<dbReference type="SUPFAM" id="SSF88659">
    <property type="entry name" value="Sigma3 and sigma4 domains of RNA polymerase sigma factors"/>
    <property type="match status" value="1"/>
</dbReference>
<dbReference type="SUPFAM" id="SSF88946">
    <property type="entry name" value="Sigma2 domain of RNA polymerase sigma factors"/>
    <property type="match status" value="1"/>
</dbReference>
<keyword evidence="2" id="KW-0805">Transcription regulation</keyword>
<dbReference type="CDD" id="cd06171">
    <property type="entry name" value="Sigma70_r4"/>
    <property type="match status" value="1"/>
</dbReference>
<evidence type="ECO:0000256" key="2">
    <source>
        <dbReference type="ARBA" id="ARBA00023015"/>
    </source>
</evidence>
<dbReference type="STRING" id="29435.SAMN05216588_11793"/>
<proteinExistence type="inferred from homology"/>
<dbReference type="EMBL" id="FNDG01000017">
    <property type="protein sequence ID" value="SDI46903.1"/>
    <property type="molecule type" value="Genomic_DNA"/>
</dbReference>
<dbReference type="Proteomes" id="UP000198606">
    <property type="component" value="Unassembled WGS sequence"/>
</dbReference>
<dbReference type="InterPro" id="IPR014284">
    <property type="entry name" value="RNA_pol_sigma-70_dom"/>
</dbReference>
<dbReference type="GO" id="GO:0003677">
    <property type="term" value="F:DNA binding"/>
    <property type="evidence" value="ECO:0007669"/>
    <property type="project" value="InterPro"/>
</dbReference>
<protein>
    <submittedName>
        <fullName evidence="7">RNA polymerase sigma-70 factor, ECF subfamily</fullName>
    </submittedName>
</protein>
<evidence type="ECO:0000259" key="5">
    <source>
        <dbReference type="Pfam" id="PF04542"/>
    </source>
</evidence>
<evidence type="ECO:0000256" key="1">
    <source>
        <dbReference type="ARBA" id="ARBA00010641"/>
    </source>
</evidence>
<dbReference type="PANTHER" id="PTHR43133:SF63">
    <property type="entry name" value="RNA POLYMERASE SIGMA FACTOR FECI-RELATED"/>
    <property type="match status" value="1"/>
</dbReference>
<feature type="domain" description="RNA polymerase sigma-70 region 2" evidence="5">
    <location>
        <begin position="8"/>
        <end position="50"/>
    </location>
</feature>
<dbReference type="InterPro" id="IPR013325">
    <property type="entry name" value="RNA_pol_sigma_r2"/>
</dbReference>
<keyword evidence="3" id="KW-0731">Sigma factor</keyword>
<dbReference type="Pfam" id="PF08281">
    <property type="entry name" value="Sigma70_r4_2"/>
    <property type="match status" value="1"/>
</dbReference>
<dbReference type="GO" id="GO:0006352">
    <property type="term" value="P:DNA-templated transcription initiation"/>
    <property type="evidence" value="ECO:0007669"/>
    <property type="project" value="InterPro"/>
</dbReference>
<dbReference type="AlphaFoldDB" id="A0A1G8KU58"/>
<evidence type="ECO:0000313" key="7">
    <source>
        <dbReference type="EMBL" id="SDI46903.1"/>
    </source>
</evidence>
<dbReference type="Gene3D" id="1.10.10.10">
    <property type="entry name" value="Winged helix-like DNA-binding domain superfamily/Winged helix DNA-binding domain"/>
    <property type="match status" value="1"/>
</dbReference>
<evidence type="ECO:0000256" key="3">
    <source>
        <dbReference type="ARBA" id="ARBA00023082"/>
    </source>
</evidence>
<dbReference type="InterPro" id="IPR013249">
    <property type="entry name" value="RNA_pol_sigma70_r4_t2"/>
</dbReference>
<comment type="similarity">
    <text evidence="1">Belongs to the sigma-70 factor family. ECF subfamily.</text>
</comment>
<organism evidence="7 8">
    <name type="scientific">Phytopseudomonas flavescens</name>
    <dbReference type="NCBI Taxonomy" id="29435"/>
    <lineage>
        <taxon>Bacteria</taxon>
        <taxon>Pseudomonadati</taxon>
        <taxon>Pseudomonadota</taxon>
        <taxon>Gammaproteobacteria</taxon>
        <taxon>Pseudomonadales</taxon>
        <taxon>Pseudomonadaceae</taxon>
        <taxon>Phytopseudomonas</taxon>
    </lineage>
</organism>
<dbReference type="InterPro" id="IPR013324">
    <property type="entry name" value="RNA_pol_sigma_r3/r4-like"/>
</dbReference>
<name>A0A1G8KU58_9GAMM</name>
<feature type="domain" description="RNA polymerase sigma factor 70 region 4 type 2" evidence="6">
    <location>
        <begin position="83"/>
        <end position="132"/>
    </location>
</feature>
<gene>
    <name evidence="7" type="ORF">SAMN05216588_11793</name>
</gene>
<accession>A0A1G8KU58</accession>
<dbReference type="NCBIfam" id="TIGR02937">
    <property type="entry name" value="sigma70-ECF"/>
    <property type="match status" value="1"/>
</dbReference>
<reference evidence="7 8" key="1">
    <citation type="submission" date="2016-10" db="EMBL/GenBank/DDBJ databases">
        <authorList>
            <person name="de Groot N.N."/>
        </authorList>
    </citation>
    <scope>NUCLEOTIDE SEQUENCE [LARGE SCALE GENOMIC DNA]</scope>
    <source>
        <strain evidence="7 8">LMG 18387</strain>
    </source>
</reference>
<dbReference type="PANTHER" id="PTHR43133">
    <property type="entry name" value="RNA POLYMERASE ECF-TYPE SIGMA FACTO"/>
    <property type="match status" value="1"/>
</dbReference>
<evidence type="ECO:0000259" key="6">
    <source>
        <dbReference type="Pfam" id="PF08281"/>
    </source>
</evidence>
<dbReference type="Pfam" id="PF04542">
    <property type="entry name" value="Sigma70_r2"/>
    <property type="match status" value="1"/>
</dbReference>
<dbReference type="InterPro" id="IPR007627">
    <property type="entry name" value="RNA_pol_sigma70_r2"/>
</dbReference>
<evidence type="ECO:0000313" key="8">
    <source>
        <dbReference type="Proteomes" id="UP000198606"/>
    </source>
</evidence>
<keyword evidence="4" id="KW-0804">Transcription</keyword>
<sequence length="139" mass="15677">MGNACRGEDIASETFLRVLKLPDLGGVREPRAFLTTIAKRLILDNWRREDLERAYLQTLATEPANTLADPEEHAVLLETLCHLDRLLDGLPAKAKTAFVYSQFGGQTYEQIALRLGISRSRVHQYMEQAFLCCLEVLDA</sequence>